<accession>F4S1A6</accession>
<dbReference type="InParanoid" id="F4S1A6"/>
<keyword evidence="3" id="KW-1185">Reference proteome</keyword>
<feature type="compositionally biased region" description="Polar residues" evidence="1">
    <location>
        <begin position="61"/>
        <end position="72"/>
    </location>
</feature>
<dbReference type="RefSeq" id="XP_007415184.1">
    <property type="nucleotide sequence ID" value="XM_007415122.1"/>
</dbReference>
<dbReference type="EMBL" id="GL883137">
    <property type="protein sequence ID" value="EGG01593.1"/>
    <property type="molecule type" value="Genomic_DNA"/>
</dbReference>
<protein>
    <submittedName>
        <fullName evidence="2">Uncharacterized protein</fullName>
    </submittedName>
</protein>
<evidence type="ECO:0000256" key="1">
    <source>
        <dbReference type="SAM" id="MobiDB-lite"/>
    </source>
</evidence>
<feature type="compositionally biased region" description="Basic and acidic residues" evidence="1">
    <location>
        <begin position="33"/>
        <end position="43"/>
    </location>
</feature>
<dbReference type="AlphaFoldDB" id="F4S1A6"/>
<evidence type="ECO:0000313" key="2">
    <source>
        <dbReference type="EMBL" id="EGG01593.1"/>
    </source>
</evidence>
<proteinExistence type="predicted"/>
<dbReference type="VEuPathDB" id="FungiDB:MELLADRAFT_92035"/>
<evidence type="ECO:0000313" key="3">
    <source>
        <dbReference type="Proteomes" id="UP000001072"/>
    </source>
</evidence>
<sequence>MPPARDSWFARTKLWFPRTKGSGAGALTSPTRPPDDSIAERVTEAPTSDARWSVLSPGHTPHTQIGSSEAPISSSVDSIEDHFFNLLPLASRLKVNATFKL</sequence>
<dbReference type="KEGG" id="mlr:MELLADRAFT_92035"/>
<organism evidence="3">
    <name type="scientific">Melampsora larici-populina (strain 98AG31 / pathotype 3-4-7)</name>
    <name type="common">Poplar leaf rust fungus</name>
    <dbReference type="NCBI Taxonomy" id="747676"/>
    <lineage>
        <taxon>Eukaryota</taxon>
        <taxon>Fungi</taxon>
        <taxon>Dikarya</taxon>
        <taxon>Basidiomycota</taxon>
        <taxon>Pucciniomycotina</taxon>
        <taxon>Pucciniomycetes</taxon>
        <taxon>Pucciniales</taxon>
        <taxon>Melampsoraceae</taxon>
        <taxon>Melampsora</taxon>
    </lineage>
</organism>
<feature type="region of interest" description="Disordered" evidence="1">
    <location>
        <begin position="19"/>
        <end position="72"/>
    </location>
</feature>
<name>F4S1A6_MELLP</name>
<dbReference type="HOGENOM" id="CLU_2292302_0_0_1"/>
<dbReference type="Proteomes" id="UP000001072">
    <property type="component" value="Unassembled WGS sequence"/>
</dbReference>
<reference evidence="3" key="1">
    <citation type="journal article" date="2011" name="Proc. Natl. Acad. Sci. U.S.A.">
        <title>Obligate biotrophy features unraveled by the genomic analysis of rust fungi.</title>
        <authorList>
            <person name="Duplessis S."/>
            <person name="Cuomo C.A."/>
            <person name="Lin Y.-C."/>
            <person name="Aerts A."/>
            <person name="Tisserant E."/>
            <person name="Veneault-Fourrey C."/>
            <person name="Joly D.L."/>
            <person name="Hacquard S."/>
            <person name="Amselem J."/>
            <person name="Cantarel B.L."/>
            <person name="Chiu R."/>
            <person name="Coutinho P.M."/>
            <person name="Feau N."/>
            <person name="Field M."/>
            <person name="Frey P."/>
            <person name="Gelhaye E."/>
            <person name="Goldberg J."/>
            <person name="Grabherr M.G."/>
            <person name="Kodira C.D."/>
            <person name="Kohler A."/>
            <person name="Kuees U."/>
            <person name="Lindquist E.A."/>
            <person name="Lucas S.M."/>
            <person name="Mago R."/>
            <person name="Mauceli E."/>
            <person name="Morin E."/>
            <person name="Murat C."/>
            <person name="Pangilinan J.L."/>
            <person name="Park R."/>
            <person name="Pearson M."/>
            <person name="Quesneville H."/>
            <person name="Rouhier N."/>
            <person name="Sakthikumar S."/>
            <person name="Salamov A.A."/>
            <person name="Schmutz J."/>
            <person name="Selles B."/>
            <person name="Shapiro H."/>
            <person name="Tanguay P."/>
            <person name="Tuskan G.A."/>
            <person name="Henrissat B."/>
            <person name="Van de Peer Y."/>
            <person name="Rouze P."/>
            <person name="Ellis J.G."/>
            <person name="Dodds P.N."/>
            <person name="Schein J.E."/>
            <person name="Zhong S."/>
            <person name="Hamelin R.C."/>
            <person name="Grigoriev I.V."/>
            <person name="Szabo L.J."/>
            <person name="Martin F."/>
        </authorList>
    </citation>
    <scope>NUCLEOTIDE SEQUENCE [LARGE SCALE GENOMIC DNA]</scope>
    <source>
        <strain evidence="3">98AG31 / pathotype 3-4-7</strain>
    </source>
</reference>
<gene>
    <name evidence="2" type="ORF">MELLADRAFT_92035</name>
</gene>
<dbReference type="GeneID" id="18936104"/>